<comment type="subcellular location">
    <subcellularLocation>
        <location evidence="1">Membrane</location>
        <topology evidence="1">Multi-pass membrane protein</topology>
    </subcellularLocation>
</comment>
<evidence type="ECO:0000256" key="5">
    <source>
        <dbReference type="ARBA" id="ARBA00023136"/>
    </source>
</evidence>
<dbReference type="AlphaFoldDB" id="A0A4Z0L850"/>
<protein>
    <submittedName>
        <fullName evidence="7">Tryptophan-rich sensory protein</fullName>
    </submittedName>
</protein>
<keyword evidence="5 6" id="KW-0472">Membrane</keyword>
<name>A0A4Z0L850_9FLAO</name>
<dbReference type="Proteomes" id="UP000297407">
    <property type="component" value="Unassembled WGS sequence"/>
</dbReference>
<dbReference type="Pfam" id="PF03073">
    <property type="entry name" value="TspO_MBR"/>
    <property type="match status" value="1"/>
</dbReference>
<comment type="caution">
    <text evidence="7">The sequence shown here is derived from an EMBL/GenBank/DDBJ whole genome shotgun (WGS) entry which is preliminary data.</text>
</comment>
<keyword evidence="8" id="KW-1185">Reference proteome</keyword>
<evidence type="ECO:0000256" key="2">
    <source>
        <dbReference type="ARBA" id="ARBA00007524"/>
    </source>
</evidence>
<evidence type="ECO:0000256" key="3">
    <source>
        <dbReference type="ARBA" id="ARBA00022692"/>
    </source>
</evidence>
<evidence type="ECO:0000256" key="1">
    <source>
        <dbReference type="ARBA" id="ARBA00004141"/>
    </source>
</evidence>
<feature type="transmembrane region" description="Helical" evidence="6">
    <location>
        <begin position="81"/>
        <end position="104"/>
    </location>
</feature>
<keyword evidence="4 6" id="KW-1133">Transmembrane helix</keyword>
<organism evidence="7 8">
    <name type="scientific">Flavobacterium humi</name>
    <dbReference type="NCBI Taxonomy" id="2562683"/>
    <lineage>
        <taxon>Bacteria</taxon>
        <taxon>Pseudomonadati</taxon>
        <taxon>Bacteroidota</taxon>
        <taxon>Flavobacteriia</taxon>
        <taxon>Flavobacteriales</taxon>
        <taxon>Flavobacteriaceae</taxon>
        <taxon>Flavobacterium</taxon>
    </lineage>
</organism>
<dbReference type="PIRSF" id="PIRSF005859">
    <property type="entry name" value="PBR"/>
    <property type="match status" value="1"/>
</dbReference>
<dbReference type="CDD" id="cd15904">
    <property type="entry name" value="TSPO_MBR"/>
    <property type="match status" value="1"/>
</dbReference>
<sequence length="163" mass="18919">MKKINYSRTIISMAVCSLIGVVSGYITQSSVTIWFSNIEKPFFNPPHWTFIPVWIILHVLMGYSFAQIWSREPVSPRSKKIVNNAMIIFGIQLALNFLWTYIFFALCNPFLALIEILLLWLFIFETIKAFYVIDRYAARLLLPQLAWASFSAVLNGAIWWLNC</sequence>
<dbReference type="OrthoDB" id="9795496at2"/>
<keyword evidence="3 6" id="KW-0812">Transmembrane</keyword>
<proteinExistence type="inferred from homology"/>
<dbReference type="RefSeq" id="WP_135526925.1">
    <property type="nucleotide sequence ID" value="NZ_SRLH01000006.1"/>
</dbReference>
<reference evidence="7 8" key="1">
    <citation type="submission" date="2019-04" db="EMBL/GenBank/DDBJ databases">
        <title>Flavobacterium sp. strain DS2-A Genome sequencing and assembly.</title>
        <authorList>
            <person name="Kim I."/>
        </authorList>
    </citation>
    <scope>NUCLEOTIDE SEQUENCE [LARGE SCALE GENOMIC DNA]</scope>
    <source>
        <strain evidence="7 8">DS2-A</strain>
    </source>
</reference>
<dbReference type="FunFam" id="1.20.1260.100:FF:000001">
    <property type="entry name" value="translocator protein 2"/>
    <property type="match status" value="1"/>
</dbReference>
<feature type="transmembrane region" description="Helical" evidence="6">
    <location>
        <begin position="140"/>
        <end position="161"/>
    </location>
</feature>
<dbReference type="PANTHER" id="PTHR10057:SF0">
    <property type="entry name" value="TRANSLOCATOR PROTEIN"/>
    <property type="match status" value="1"/>
</dbReference>
<comment type="similarity">
    <text evidence="2">Belongs to the TspO/BZRP family.</text>
</comment>
<dbReference type="Gene3D" id="1.20.1260.100">
    <property type="entry name" value="TspO/MBR protein"/>
    <property type="match status" value="1"/>
</dbReference>
<gene>
    <name evidence="7" type="ORF">E4635_11915</name>
</gene>
<dbReference type="GO" id="GO:0016020">
    <property type="term" value="C:membrane"/>
    <property type="evidence" value="ECO:0007669"/>
    <property type="project" value="UniProtKB-SubCell"/>
</dbReference>
<dbReference type="GO" id="GO:0033013">
    <property type="term" value="P:tetrapyrrole metabolic process"/>
    <property type="evidence" value="ECO:0007669"/>
    <property type="project" value="UniProtKB-ARBA"/>
</dbReference>
<evidence type="ECO:0000256" key="6">
    <source>
        <dbReference type="SAM" id="Phobius"/>
    </source>
</evidence>
<evidence type="ECO:0000313" key="8">
    <source>
        <dbReference type="Proteomes" id="UP000297407"/>
    </source>
</evidence>
<feature type="transmembrane region" description="Helical" evidence="6">
    <location>
        <begin position="48"/>
        <end position="69"/>
    </location>
</feature>
<dbReference type="InterPro" id="IPR004307">
    <property type="entry name" value="TspO_MBR"/>
</dbReference>
<evidence type="ECO:0000313" key="7">
    <source>
        <dbReference type="EMBL" id="TGD57320.1"/>
    </source>
</evidence>
<dbReference type="EMBL" id="SRLH01000006">
    <property type="protein sequence ID" value="TGD57320.1"/>
    <property type="molecule type" value="Genomic_DNA"/>
</dbReference>
<feature type="transmembrane region" description="Helical" evidence="6">
    <location>
        <begin position="110"/>
        <end position="133"/>
    </location>
</feature>
<accession>A0A4Z0L850</accession>
<dbReference type="PANTHER" id="PTHR10057">
    <property type="entry name" value="PERIPHERAL-TYPE BENZODIAZEPINE RECEPTOR"/>
    <property type="match status" value="1"/>
</dbReference>
<dbReference type="InterPro" id="IPR038330">
    <property type="entry name" value="TspO/MBR-related_sf"/>
</dbReference>
<evidence type="ECO:0000256" key="4">
    <source>
        <dbReference type="ARBA" id="ARBA00022989"/>
    </source>
</evidence>